<feature type="domain" description="Glycosyl transferase family 1" evidence="1">
    <location>
        <begin position="174"/>
        <end position="340"/>
    </location>
</feature>
<dbReference type="Pfam" id="PF13439">
    <property type="entry name" value="Glyco_transf_4"/>
    <property type="match status" value="1"/>
</dbReference>
<dbReference type="RefSeq" id="WP_317936323.1">
    <property type="nucleotide sequence ID" value="NZ_JAUBDH010000007.1"/>
</dbReference>
<gene>
    <name evidence="3" type="ORF">QT716_12020</name>
</gene>
<evidence type="ECO:0000259" key="1">
    <source>
        <dbReference type="Pfam" id="PF00534"/>
    </source>
</evidence>
<dbReference type="SUPFAM" id="SSF53756">
    <property type="entry name" value="UDP-Glycosyltransferase/glycogen phosphorylase"/>
    <property type="match status" value="1"/>
</dbReference>
<evidence type="ECO:0000313" key="4">
    <source>
        <dbReference type="Proteomes" id="UP001280629"/>
    </source>
</evidence>
<dbReference type="PANTHER" id="PTHR45947:SF15">
    <property type="entry name" value="TEICHURONIC ACID BIOSYNTHESIS GLYCOSYLTRANSFERASE TUAC-RELATED"/>
    <property type="match status" value="1"/>
</dbReference>
<evidence type="ECO:0000259" key="2">
    <source>
        <dbReference type="Pfam" id="PF13439"/>
    </source>
</evidence>
<dbReference type="InterPro" id="IPR050194">
    <property type="entry name" value="Glycosyltransferase_grp1"/>
</dbReference>
<proteinExistence type="predicted"/>
<dbReference type="InterPro" id="IPR001296">
    <property type="entry name" value="Glyco_trans_1"/>
</dbReference>
<name>A0ABU4G1B5_9BACL</name>
<dbReference type="InterPro" id="IPR028098">
    <property type="entry name" value="Glyco_trans_4-like_N"/>
</dbReference>
<keyword evidence="3" id="KW-0808">Transferase</keyword>
<keyword evidence="3" id="KW-0328">Glycosyltransferase</keyword>
<dbReference type="Gene3D" id="3.40.50.2000">
    <property type="entry name" value="Glycogen Phosphorylase B"/>
    <property type="match status" value="2"/>
</dbReference>
<dbReference type="Proteomes" id="UP001280629">
    <property type="component" value="Unassembled WGS sequence"/>
</dbReference>
<evidence type="ECO:0000313" key="3">
    <source>
        <dbReference type="EMBL" id="MDW0110765.1"/>
    </source>
</evidence>
<dbReference type="EC" id="2.4.-.-" evidence="3"/>
<comment type="caution">
    <text evidence="3">The sequence shown here is derived from an EMBL/GenBank/DDBJ whole genome shotgun (WGS) entry which is preliminary data.</text>
</comment>
<accession>A0ABU4G1B5</accession>
<dbReference type="Pfam" id="PF00534">
    <property type="entry name" value="Glycos_transf_1"/>
    <property type="match status" value="1"/>
</dbReference>
<protein>
    <submittedName>
        <fullName evidence="3">Glycosyltransferase</fullName>
        <ecNumber evidence="3">2.4.-.-</ecNumber>
    </submittedName>
</protein>
<feature type="domain" description="Glycosyltransferase subfamily 4-like N-terminal" evidence="2">
    <location>
        <begin position="56"/>
        <end position="163"/>
    </location>
</feature>
<keyword evidence="4" id="KW-1185">Reference proteome</keyword>
<organism evidence="3 4">
    <name type="scientific">Sporosarcina aquimarina</name>
    <dbReference type="NCBI Taxonomy" id="114975"/>
    <lineage>
        <taxon>Bacteria</taxon>
        <taxon>Bacillati</taxon>
        <taxon>Bacillota</taxon>
        <taxon>Bacilli</taxon>
        <taxon>Bacillales</taxon>
        <taxon>Caryophanaceae</taxon>
        <taxon>Sporosarcina</taxon>
    </lineage>
</organism>
<dbReference type="GO" id="GO:0016757">
    <property type="term" value="F:glycosyltransferase activity"/>
    <property type="evidence" value="ECO:0007669"/>
    <property type="project" value="UniProtKB-KW"/>
</dbReference>
<sequence>MKKIAVFSNMYPSAEHPTYGIFVKNQVELLRKSGVSVDVKAIDNPKSGKVQGLLKYGKWFASSLFYLLGNRRKLELTHSHYAFPTGVLSLLGKRMFKIPYIVTLHGGDIDKMAKKNAKIASMTKTILQEAAHVVTVGERLKQEVVENFGVAENAVTVMSMGVDQTVFHPMERAAVRAELGLQETQPVVLFIGNLIREKGVLELVQAFESIRKTVPNSSLHLIGSHKSAGFVEEVKHEITSRQLEGIHLEGTKTQKELVQWLAAADVLALPSYHEGFGLVALEAMASGTPVVASDVGGLTYLLADGAGVLVPPKDAEALAAGLLQVLSSETPANEEKRKKLVHEHSYEMIVNKLLKIYEDAAKTR</sequence>
<dbReference type="EMBL" id="JAUBDH010000007">
    <property type="protein sequence ID" value="MDW0110765.1"/>
    <property type="molecule type" value="Genomic_DNA"/>
</dbReference>
<dbReference type="PANTHER" id="PTHR45947">
    <property type="entry name" value="SULFOQUINOVOSYL TRANSFERASE SQD2"/>
    <property type="match status" value="1"/>
</dbReference>
<reference evidence="3 4" key="1">
    <citation type="submission" date="2023-06" db="EMBL/GenBank/DDBJ databases">
        <title>Sporosarcina sp. nov., isolated from Korean traditional fermented seafood 'Jeotgal'.</title>
        <authorList>
            <person name="Yang A.-I."/>
            <person name="Shin N.-R."/>
        </authorList>
    </citation>
    <scope>NUCLEOTIDE SEQUENCE [LARGE SCALE GENOMIC DNA]</scope>
    <source>
        <strain evidence="3 4">KCTC3840</strain>
    </source>
</reference>